<dbReference type="GO" id="GO:0051536">
    <property type="term" value="F:iron-sulfur cluster binding"/>
    <property type="evidence" value="ECO:0007669"/>
    <property type="project" value="UniProtKB-KW"/>
</dbReference>
<dbReference type="Proteomes" id="UP000002318">
    <property type="component" value="Chromosome"/>
</dbReference>
<evidence type="ECO:0000256" key="1">
    <source>
        <dbReference type="ARBA" id="ARBA00022723"/>
    </source>
</evidence>
<dbReference type="RefSeq" id="WP_013252873.1">
    <property type="nucleotide sequence ID" value="NC_014364.1"/>
</dbReference>
<dbReference type="PROSITE" id="PS00198">
    <property type="entry name" value="4FE4S_FER_1"/>
    <property type="match status" value="1"/>
</dbReference>
<dbReference type="EMBL" id="CP002116">
    <property type="protein sequence ID" value="ADK79409.1"/>
    <property type="molecule type" value="Genomic_DNA"/>
</dbReference>
<keyword evidence="3" id="KW-0411">Iron-sulfur</keyword>
<proteinExistence type="predicted"/>
<feature type="domain" description="4Fe-4S ferredoxin-type" evidence="4">
    <location>
        <begin position="69"/>
        <end position="97"/>
    </location>
</feature>
<gene>
    <name evidence="5" type="ordered locus">Spirs_0253</name>
</gene>
<dbReference type="AlphaFoldDB" id="E1RAB8"/>
<feature type="domain" description="4Fe-4S ferredoxin-type" evidence="4">
    <location>
        <begin position="98"/>
        <end position="127"/>
    </location>
</feature>
<dbReference type="KEGG" id="ssm:Spirs_0253"/>
<dbReference type="eggNOG" id="COG1149">
    <property type="taxonomic scope" value="Bacteria"/>
</dbReference>
<protein>
    <submittedName>
        <fullName evidence="5">Cobyrinic acid ac-diamide synthase</fullName>
    </submittedName>
</protein>
<dbReference type="InterPro" id="IPR017896">
    <property type="entry name" value="4Fe4S_Fe-S-bd"/>
</dbReference>
<dbReference type="SUPFAM" id="SSF52540">
    <property type="entry name" value="P-loop containing nucleoside triphosphate hydrolases"/>
    <property type="match status" value="1"/>
</dbReference>
<dbReference type="InterPro" id="IPR017900">
    <property type="entry name" value="4Fe4S_Fe_S_CS"/>
</dbReference>
<sequence length="308" mass="32148">MKHEKAKRIVVISGKGGTGKTFFTSAIASLVSGRSVFADCDVDAANLALALGGAAPAASRRQERFFGGERAVVDAGLCTGCGKCISFCRFDAIHMENSVAQVDPVGCEGCGVCTLVCPSSAFTLEEEMAGQWFVTDTQDGPLIHAELQAGGENSGKLVHKVRSVAEQEAERVGASLILIDGPPGTGCPVLAAASDTDAILLVTEATTTALHDLERAAEVASTFGTPIGVLVNKSDLNPEVVKKARILCDEKGYRWIGDFPYDRMAAEASARLLDPFSLLEDTTADKLRALVANALNMVGLDVVSSAVG</sequence>
<dbReference type="SUPFAM" id="SSF46548">
    <property type="entry name" value="alpha-helical ferredoxin"/>
    <property type="match status" value="1"/>
</dbReference>
<dbReference type="STRING" id="573413.Spirs_0253"/>
<keyword evidence="2" id="KW-0408">Iron</keyword>
<name>E1RAB8_SEDSS</name>
<dbReference type="Gene3D" id="3.30.70.20">
    <property type="match status" value="1"/>
</dbReference>
<evidence type="ECO:0000256" key="2">
    <source>
        <dbReference type="ARBA" id="ARBA00023004"/>
    </source>
</evidence>
<evidence type="ECO:0000256" key="3">
    <source>
        <dbReference type="ARBA" id="ARBA00023014"/>
    </source>
</evidence>
<evidence type="ECO:0000259" key="4">
    <source>
        <dbReference type="PROSITE" id="PS51379"/>
    </source>
</evidence>
<dbReference type="HOGENOM" id="CLU_067767_1_0_12"/>
<dbReference type="Gene3D" id="3.40.50.300">
    <property type="entry name" value="P-loop containing nucleotide triphosphate hydrolases"/>
    <property type="match status" value="1"/>
</dbReference>
<dbReference type="OrthoDB" id="356549at2"/>
<dbReference type="InterPro" id="IPR027417">
    <property type="entry name" value="P-loop_NTPase"/>
</dbReference>
<dbReference type="Pfam" id="PF01656">
    <property type="entry name" value="CbiA"/>
    <property type="match status" value="1"/>
</dbReference>
<dbReference type="InterPro" id="IPR002586">
    <property type="entry name" value="CobQ/CobB/MinD/ParA_Nub-bd_dom"/>
</dbReference>
<dbReference type="GO" id="GO:0046872">
    <property type="term" value="F:metal ion binding"/>
    <property type="evidence" value="ECO:0007669"/>
    <property type="project" value="UniProtKB-KW"/>
</dbReference>
<dbReference type="PROSITE" id="PS51379">
    <property type="entry name" value="4FE4S_FER_2"/>
    <property type="match status" value="2"/>
</dbReference>
<dbReference type="Pfam" id="PF00037">
    <property type="entry name" value="Fer4"/>
    <property type="match status" value="1"/>
</dbReference>
<reference evidence="5 6" key="1">
    <citation type="journal article" date="2010" name="Stand. Genomic Sci.">
        <title>Complete genome sequence of Spirochaeta smaragdinae type strain (SEBR 4228).</title>
        <authorList>
            <person name="Mavromatis K."/>
            <person name="Yasawong M."/>
            <person name="Chertkov O."/>
            <person name="Lapidus A."/>
            <person name="Lucas S."/>
            <person name="Nolan M."/>
            <person name="Del Rio T.G."/>
            <person name="Tice H."/>
            <person name="Cheng J.F."/>
            <person name="Pitluck S."/>
            <person name="Liolios K."/>
            <person name="Ivanova N."/>
            <person name="Tapia R."/>
            <person name="Han C."/>
            <person name="Bruce D."/>
            <person name="Goodwin L."/>
            <person name="Pati A."/>
            <person name="Chen A."/>
            <person name="Palaniappan K."/>
            <person name="Land M."/>
            <person name="Hauser L."/>
            <person name="Chang Y.J."/>
            <person name="Jeffries C.D."/>
            <person name="Detter J.C."/>
            <person name="Rohde M."/>
            <person name="Brambilla E."/>
            <person name="Spring S."/>
            <person name="Goker M."/>
            <person name="Sikorski J."/>
            <person name="Woyke T."/>
            <person name="Bristow J."/>
            <person name="Eisen J.A."/>
            <person name="Markowitz V."/>
            <person name="Hugenholtz P."/>
            <person name="Klenk H.P."/>
            <person name="Kyrpides N.C."/>
        </authorList>
    </citation>
    <scope>NUCLEOTIDE SEQUENCE [LARGE SCALE GENOMIC DNA]</scope>
    <source>
        <strain evidence="6">DSM 11293 / JCM 15392 / SEBR 4228</strain>
    </source>
</reference>
<evidence type="ECO:0000313" key="5">
    <source>
        <dbReference type="EMBL" id="ADK79409.1"/>
    </source>
</evidence>
<keyword evidence="6" id="KW-1185">Reference proteome</keyword>
<keyword evidence="1" id="KW-0479">Metal-binding</keyword>
<evidence type="ECO:0000313" key="6">
    <source>
        <dbReference type="Proteomes" id="UP000002318"/>
    </source>
</evidence>
<organism evidence="5 6">
    <name type="scientific">Sediminispirochaeta smaragdinae (strain DSM 11293 / JCM 15392 / SEBR 4228)</name>
    <name type="common">Spirochaeta smaragdinae</name>
    <dbReference type="NCBI Taxonomy" id="573413"/>
    <lineage>
        <taxon>Bacteria</taxon>
        <taxon>Pseudomonadati</taxon>
        <taxon>Spirochaetota</taxon>
        <taxon>Spirochaetia</taxon>
        <taxon>Spirochaetales</taxon>
        <taxon>Spirochaetaceae</taxon>
        <taxon>Sediminispirochaeta</taxon>
    </lineage>
</organism>
<dbReference type="PANTHER" id="PTHR43534">
    <property type="entry name" value="MIND SUPERFAMILY P-LOOP ATPASE CONTAINING AN INSERTED FERREDOXIN DOMAIN"/>
    <property type="match status" value="1"/>
</dbReference>
<dbReference type="PANTHER" id="PTHR43534:SF1">
    <property type="entry name" value="4FE-4S CLUSTER CONTAINING PARA FAMILY ATPASE PROTEIN"/>
    <property type="match status" value="1"/>
</dbReference>
<accession>E1RAB8</accession>